<dbReference type="InterPro" id="IPR036227">
    <property type="entry name" value="Ribosomal_uL15/eL18_sf"/>
</dbReference>
<keyword evidence="3" id="KW-0687">Ribonucleoprotein</keyword>
<evidence type="ECO:0000256" key="3">
    <source>
        <dbReference type="ARBA" id="ARBA00023274"/>
    </source>
</evidence>
<protein>
    <recommendedName>
        <fullName evidence="4">Large ribosomal subunit protein uL15m</fullName>
    </recommendedName>
    <alternativeName>
        <fullName evidence="5">39S ribosomal protein L15, mitochondrial</fullName>
    </alternativeName>
</protein>
<dbReference type="Pfam" id="PF00828">
    <property type="entry name" value="Ribosomal_L27A"/>
    <property type="match status" value="1"/>
</dbReference>
<evidence type="ECO:0000256" key="4">
    <source>
        <dbReference type="ARBA" id="ARBA00035299"/>
    </source>
</evidence>
<sequence length="292" mass="33666">MASSVTEKALEVLRFLPRVCLNNLRDTPGSHYAKKPHFRGDRRRRLFPHKGHKQRMGHARLGFEGGQFPFYLKVPIENYNKGHHLRRQYPPISLQQLQMMIDLGRIDTSQPIDLATLCNTKLCFVEPFQQHFGLQLTDEGIDNFKAKINIEVQHAKEHVIAAIEKNGGVITTAFYDMESVMALVDPEKFFLKGIPIPKRMLPPEDGIGYYSDPKSRGYLADPEQVASERFLLAQKYGYVLPDLSKDPDFAMLTARKDPRQVFYGLEPGWVVNMRDKVILKPRDPEYQAYYNE</sequence>
<name>A0A2R5LKM5_9ACAR</name>
<dbReference type="PANTHER" id="PTHR12934">
    <property type="entry name" value="50S RIBOSOMAL PROTEIN L15"/>
    <property type="match status" value="1"/>
</dbReference>
<proteinExistence type="inferred from homology"/>
<dbReference type="GO" id="GO:0003735">
    <property type="term" value="F:structural constituent of ribosome"/>
    <property type="evidence" value="ECO:0007669"/>
    <property type="project" value="InterPro"/>
</dbReference>
<evidence type="ECO:0000313" key="7">
    <source>
        <dbReference type="EMBL" id="MBY10080.1"/>
    </source>
</evidence>
<dbReference type="InterPro" id="IPR005749">
    <property type="entry name" value="Ribosomal_uL15_bac-type"/>
</dbReference>
<organism evidence="7">
    <name type="scientific">Ornithodoros turicata</name>
    <dbReference type="NCBI Taxonomy" id="34597"/>
    <lineage>
        <taxon>Eukaryota</taxon>
        <taxon>Metazoa</taxon>
        <taxon>Ecdysozoa</taxon>
        <taxon>Arthropoda</taxon>
        <taxon>Chelicerata</taxon>
        <taxon>Arachnida</taxon>
        <taxon>Acari</taxon>
        <taxon>Parasitiformes</taxon>
        <taxon>Ixodida</taxon>
        <taxon>Ixodoidea</taxon>
        <taxon>Argasidae</taxon>
        <taxon>Ornithodorinae</taxon>
        <taxon>Ornithodoros</taxon>
    </lineage>
</organism>
<dbReference type="EMBL" id="GGLE01005954">
    <property type="protein sequence ID" value="MBY10080.1"/>
    <property type="molecule type" value="Transcribed_RNA"/>
</dbReference>
<feature type="domain" description="Large ribosomal subunit protein uL15/eL18" evidence="6">
    <location>
        <begin position="91"/>
        <end position="171"/>
    </location>
</feature>
<dbReference type="AlphaFoldDB" id="A0A2R5LKM5"/>
<comment type="similarity">
    <text evidence="1">Belongs to the universal ribosomal protein uL15 family.</text>
</comment>
<dbReference type="PANTHER" id="PTHR12934:SF11">
    <property type="entry name" value="LARGE RIBOSOMAL SUBUNIT PROTEIN UL15M"/>
    <property type="match status" value="1"/>
</dbReference>
<dbReference type="SUPFAM" id="SSF52080">
    <property type="entry name" value="Ribosomal proteins L15p and L18e"/>
    <property type="match status" value="1"/>
</dbReference>
<dbReference type="InterPro" id="IPR021131">
    <property type="entry name" value="Ribosomal_uL15/eL18"/>
</dbReference>
<dbReference type="GO" id="GO:0005762">
    <property type="term" value="C:mitochondrial large ribosomal subunit"/>
    <property type="evidence" value="ECO:0007669"/>
    <property type="project" value="TreeGrafter"/>
</dbReference>
<dbReference type="GO" id="GO:0006412">
    <property type="term" value="P:translation"/>
    <property type="evidence" value="ECO:0007669"/>
    <property type="project" value="InterPro"/>
</dbReference>
<keyword evidence="2 7" id="KW-0689">Ribosomal protein</keyword>
<evidence type="ECO:0000259" key="6">
    <source>
        <dbReference type="Pfam" id="PF00828"/>
    </source>
</evidence>
<evidence type="ECO:0000256" key="1">
    <source>
        <dbReference type="ARBA" id="ARBA00007320"/>
    </source>
</evidence>
<accession>A0A2R5LKM5</accession>
<evidence type="ECO:0000256" key="2">
    <source>
        <dbReference type="ARBA" id="ARBA00022980"/>
    </source>
</evidence>
<evidence type="ECO:0000256" key="5">
    <source>
        <dbReference type="ARBA" id="ARBA00035423"/>
    </source>
</evidence>
<reference evidence="7" key="1">
    <citation type="submission" date="2018-03" db="EMBL/GenBank/DDBJ databases">
        <title>The relapsing fever spirochete Borrelia turicatae persists in the highly oxidative environment of its soft-bodied tick vector.</title>
        <authorList>
            <person name="Bourret T.J."/>
            <person name="Boyle W.K."/>
            <person name="Valenzuela J.G."/>
            <person name="Oliveira F."/>
            <person name="Lopez J.E."/>
        </authorList>
    </citation>
    <scope>NUCLEOTIDE SEQUENCE</scope>
    <source>
        <strain evidence="7">Kansas strain/isolate</strain>
        <tissue evidence="7">Salivary glands</tissue>
    </source>
</reference>